<evidence type="ECO:0000256" key="6">
    <source>
        <dbReference type="ARBA" id="ARBA00022771"/>
    </source>
</evidence>
<keyword evidence="12 15" id="KW-0511">Multifunctional enzyme</keyword>
<evidence type="ECO:0000256" key="7">
    <source>
        <dbReference type="ARBA" id="ARBA00022801"/>
    </source>
</evidence>
<dbReference type="InterPro" id="IPR015886">
    <property type="entry name" value="H2TH_FPG"/>
</dbReference>
<dbReference type="CDD" id="cd08966">
    <property type="entry name" value="EcFpg-like_N"/>
    <property type="match status" value="1"/>
</dbReference>
<feature type="active site" description="Schiff-base intermediate with DNA" evidence="15">
    <location>
        <position position="2"/>
    </location>
</feature>
<evidence type="ECO:0000256" key="12">
    <source>
        <dbReference type="ARBA" id="ARBA00023268"/>
    </source>
</evidence>
<dbReference type="EC" id="4.2.99.18" evidence="15"/>
<comment type="cofactor">
    <cofactor evidence="15">
        <name>Zn(2+)</name>
        <dbReference type="ChEBI" id="CHEBI:29105"/>
    </cofactor>
    <text evidence="15">Binds 1 zinc ion per subunit.</text>
</comment>
<feature type="domain" description="FPG-type" evidence="16">
    <location>
        <begin position="240"/>
        <end position="274"/>
    </location>
</feature>
<dbReference type="InterPro" id="IPR015887">
    <property type="entry name" value="DNA_glyclase_Znf_dom_DNA_BS"/>
</dbReference>
<keyword evidence="5 15" id="KW-0227">DNA damage</keyword>
<evidence type="ECO:0000256" key="14">
    <source>
        <dbReference type="ARBA" id="ARBA00044632"/>
    </source>
</evidence>
<keyword evidence="13 15" id="KW-0326">Glycosidase</keyword>
<dbReference type="InterPro" id="IPR020629">
    <property type="entry name" value="FPG_Glyclase"/>
</dbReference>
<feature type="binding site" evidence="15">
    <location>
        <position position="155"/>
    </location>
    <ligand>
        <name>DNA</name>
        <dbReference type="ChEBI" id="CHEBI:16991"/>
    </ligand>
</feature>
<dbReference type="InterPro" id="IPR000214">
    <property type="entry name" value="Znf_DNA_glyclase/AP_lyase"/>
</dbReference>
<dbReference type="SMART" id="SM01232">
    <property type="entry name" value="H2TH"/>
    <property type="match status" value="1"/>
</dbReference>
<comment type="similarity">
    <text evidence="2 15">Belongs to the FPG family.</text>
</comment>
<dbReference type="Gene3D" id="3.20.190.10">
    <property type="entry name" value="MutM-like, N-terminal"/>
    <property type="match status" value="1"/>
</dbReference>
<dbReference type="HAMAP" id="MF_00103">
    <property type="entry name" value="Fapy_DNA_glycosyl"/>
    <property type="match status" value="1"/>
</dbReference>
<dbReference type="GO" id="GO:0034039">
    <property type="term" value="F:8-oxo-7,8-dihydroguanine DNA N-glycosylase activity"/>
    <property type="evidence" value="ECO:0007669"/>
    <property type="project" value="TreeGrafter"/>
</dbReference>
<evidence type="ECO:0000259" key="17">
    <source>
        <dbReference type="PROSITE" id="PS51068"/>
    </source>
</evidence>
<dbReference type="NCBIfam" id="TIGR00577">
    <property type="entry name" value="fpg"/>
    <property type="match status" value="1"/>
</dbReference>
<evidence type="ECO:0000256" key="15">
    <source>
        <dbReference type="HAMAP-Rule" id="MF_00103"/>
    </source>
</evidence>
<dbReference type="PANTHER" id="PTHR22993">
    <property type="entry name" value="FORMAMIDOPYRIMIDINE-DNA GLYCOSYLASE"/>
    <property type="match status" value="1"/>
</dbReference>
<feature type="active site" description="Proton donor" evidence="15">
    <location>
        <position position="3"/>
    </location>
</feature>
<comment type="catalytic activity">
    <reaction evidence="14 15">
        <text>2'-deoxyribonucleotide-(2'-deoxyribose 5'-phosphate)-2'-deoxyribonucleotide-DNA = a 3'-end 2'-deoxyribonucleotide-(2,3-dehydro-2,3-deoxyribose 5'-phosphate)-DNA + a 5'-end 5'-phospho-2'-deoxyribonucleoside-DNA + H(+)</text>
        <dbReference type="Rhea" id="RHEA:66592"/>
        <dbReference type="Rhea" id="RHEA-COMP:13180"/>
        <dbReference type="Rhea" id="RHEA-COMP:16897"/>
        <dbReference type="Rhea" id="RHEA-COMP:17067"/>
        <dbReference type="ChEBI" id="CHEBI:15378"/>
        <dbReference type="ChEBI" id="CHEBI:136412"/>
        <dbReference type="ChEBI" id="CHEBI:157695"/>
        <dbReference type="ChEBI" id="CHEBI:167181"/>
        <dbReference type="EC" id="4.2.99.18"/>
    </reaction>
</comment>
<name>A0A7C3WIS6_9BACT</name>
<feature type="binding site" evidence="15">
    <location>
        <position position="114"/>
    </location>
    <ligand>
        <name>DNA</name>
        <dbReference type="ChEBI" id="CHEBI:16991"/>
    </ligand>
</feature>
<dbReference type="PROSITE" id="PS01242">
    <property type="entry name" value="ZF_FPG_1"/>
    <property type="match status" value="1"/>
</dbReference>
<dbReference type="NCBIfam" id="NF002211">
    <property type="entry name" value="PRK01103.1"/>
    <property type="match status" value="1"/>
</dbReference>
<dbReference type="InterPro" id="IPR012319">
    <property type="entry name" value="FPG_cat"/>
</dbReference>
<evidence type="ECO:0000256" key="11">
    <source>
        <dbReference type="ARBA" id="ARBA00023239"/>
    </source>
</evidence>
<comment type="subunit">
    <text evidence="3 15">Monomer.</text>
</comment>
<protein>
    <recommendedName>
        <fullName evidence="15">Formamidopyrimidine-DNA glycosylase</fullName>
        <shortName evidence="15">Fapy-DNA glycosylase</shortName>
        <ecNumber evidence="15">3.2.2.23</ecNumber>
    </recommendedName>
    <alternativeName>
        <fullName evidence="15">DNA-(apurinic or apyrimidinic site) lyase MutM</fullName>
        <shortName evidence="15">AP lyase MutM</shortName>
        <ecNumber evidence="15">4.2.99.18</ecNumber>
    </alternativeName>
</protein>
<dbReference type="SMART" id="SM00898">
    <property type="entry name" value="Fapy_DNA_glyco"/>
    <property type="match status" value="1"/>
</dbReference>
<dbReference type="Gene3D" id="1.10.8.50">
    <property type="match status" value="1"/>
</dbReference>
<dbReference type="Pfam" id="PF06827">
    <property type="entry name" value="zf-FPG_IleRS"/>
    <property type="match status" value="1"/>
</dbReference>
<keyword evidence="7 15" id="KW-0378">Hydrolase</keyword>
<organism evidence="18">
    <name type="scientific">Desulfobacca acetoxidans</name>
    <dbReference type="NCBI Taxonomy" id="60893"/>
    <lineage>
        <taxon>Bacteria</taxon>
        <taxon>Pseudomonadati</taxon>
        <taxon>Thermodesulfobacteriota</taxon>
        <taxon>Desulfobaccia</taxon>
        <taxon>Desulfobaccales</taxon>
        <taxon>Desulfobaccaceae</taxon>
        <taxon>Desulfobacca</taxon>
    </lineage>
</organism>
<keyword evidence="11 15" id="KW-0456">Lyase</keyword>
<evidence type="ECO:0000256" key="8">
    <source>
        <dbReference type="ARBA" id="ARBA00022833"/>
    </source>
</evidence>
<evidence type="ECO:0000256" key="5">
    <source>
        <dbReference type="ARBA" id="ARBA00022763"/>
    </source>
</evidence>
<feature type="active site" description="Proton donor; for delta-elimination activity" evidence="15">
    <location>
        <position position="264"/>
    </location>
</feature>
<feature type="active site" description="Proton donor; for beta-elimination activity" evidence="15">
    <location>
        <position position="60"/>
    </location>
</feature>
<dbReference type="SUPFAM" id="SSF57716">
    <property type="entry name" value="Glucocorticoid receptor-like (DNA-binding domain)"/>
    <property type="match status" value="1"/>
</dbReference>
<gene>
    <name evidence="15 18" type="primary">mutM</name>
    <name evidence="15" type="synonym">fpg</name>
    <name evidence="18" type="ORF">ENV62_09490</name>
</gene>
<evidence type="ECO:0000256" key="4">
    <source>
        <dbReference type="ARBA" id="ARBA00022723"/>
    </source>
</evidence>
<evidence type="ECO:0000256" key="1">
    <source>
        <dbReference type="ARBA" id="ARBA00001668"/>
    </source>
</evidence>
<accession>A0A7C3WIS6</accession>
<keyword evidence="9 15" id="KW-0238">DNA-binding</keyword>
<feature type="binding site" evidence="15">
    <location>
        <position position="95"/>
    </location>
    <ligand>
        <name>DNA</name>
        <dbReference type="ChEBI" id="CHEBI:16991"/>
    </ligand>
</feature>
<dbReference type="PANTHER" id="PTHR22993:SF9">
    <property type="entry name" value="FORMAMIDOPYRIMIDINE-DNA GLYCOSYLASE"/>
    <property type="match status" value="1"/>
</dbReference>
<sequence length="278" mass="31455">MPELPEVEVIRRGLAPRLAGRRIVAITAPSGKQLRQQTPLADLQAWLLGRRFLQLKRRGKYLRFILEGDVNLLVHLGMTGRLLVGRESDFHTLPHVHLKFVLEDGSVLIYQDLRRFGQVLLFRPGEHLWPLDRVGREPFSRNVTPAWLAEQARGRSRPLKNFLLDGHIIAGIGNIYACEILFAAGLHPEVPAGRLSLEDWELVLKETRRLLARAIRRGGTTVLNYLNSFGETGLFQLDLMVYGRGGEPCRRCGTPIQRLVQAGRSTFFCPSCQKSKQP</sequence>
<evidence type="ECO:0000259" key="16">
    <source>
        <dbReference type="PROSITE" id="PS51066"/>
    </source>
</evidence>
<comment type="catalytic activity">
    <reaction evidence="1 15">
        <text>Hydrolysis of DNA containing ring-opened 7-methylguanine residues, releasing 2,6-diamino-4-hydroxy-5-(N-methyl)formamidopyrimidine.</text>
        <dbReference type="EC" id="3.2.2.23"/>
    </reaction>
</comment>
<dbReference type="PROSITE" id="PS51068">
    <property type="entry name" value="FPG_CAT"/>
    <property type="match status" value="1"/>
</dbReference>
<reference evidence="18" key="1">
    <citation type="journal article" date="2020" name="mSystems">
        <title>Genome- and Community-Level Interaction Insights into Carbon Utilization and Element Cycling Functions of Hydrothermarchaeota in Hydrothermal Sediment.</title>
        <authorList>
            <person name="Zhou Z."/>
            <person name="Liu Y."/>
            <person name="Xu W."/>
            <person name="Pan J."/>
            <person name="Luo Z.H."/>
            <person name="Li M."/>
        </authorList>
    </citation>
    <scope>NUCLEOTIDE SEQUENCE [LARGE SCALE GENOMIC DNA]</scope>
    <source>
        <strain evidence="18">SpSt-776</strain>
    </source>
</reference>
<dbReference type="GO" id="GO:0008270">
    <property type="term" value="F:zinc ion binding"/>
    <property type="evidence" value="ECO:0007669"/>
    <property type="project" value="UniProtKB-UniRule"/>
</dbReference>
<dbReference type="InterPro" id="IPR010663">
    <property type="entry name" value="Znf_FPG/IleRS"/>
</dbReference>
<evidence type="ECO:0000256" key="3">
    <source>
        <dbReference type="ARBA" id="ARBA00011245"/>
    </source>
</evidence>
<evidence type="ECO:0000256" key="13">
    <source>
        <dbReference type="ARBA" id="ARBA00023295"/>
    </source>
</evidence>
<dbReference type="GO" id="GO:0003684">
    <property type="term" value="F:damaged DNA binding"/>
    <property type="evidence" value="ECO:0007669"/>
    <property type="project" value="InterPro"/>
</dbReference>
<dbReference type="EMBL" id="DTHB01000053">
    <property type="protein sequence ID" value="HGB15450.1"/>
    <property type="molecule type" value="Genomic_DNA"/>
</dbReference>
<evidence type="ECO:0000256" key="10">
    <source>
        <dbReference type="ARBA" id="ARBA00023204"/>
    </source>
</evidence>
<keyword evidence="6 15" id="KW-0863">Zinc-finger</keyword>
<dbReference type="Pfam" id="PF06831">
    <property type="entry name" value="H2TH"/>
    <property type="match status" value="1"/>
</dbReference>
<dbReference type="InterPro" id="IPR010979">
    <property type="entry name" value="Ribosomal_uS13-like_H2TH"/>
</dbReference>
<dbReference type="AlphaFoldDB" id="A0A7C3WIS6"/>
<keyword evidence="10 15" id="KW-0234">DNA repair</keyword>
<dbReference type="EC" id="3.2.2.23" evidence="15"/>
<comment type="function">
    <text evidence="15">Involved in base excision repair of DNA damaged by oxidation or by mutagenic agents. Acts as DNA glycosylase that recognizes and removes damaged bases. Has a preference for oxidized purines, such as 7,8-dihydro-8-oxoguanine (8-oxoG). Has AP (apurinic/apyrimidinic) lyase activity and introduces nicks in the DNA strand. Cleaves the DNA backbone by beta-delta elimination to generate a single-strand break at the site of the removed base with both 3'- and 5'-phosphates.</text>
</comment>
<dbReference type="Pfam" id="PF01149">
    <property type="entry name" value="Fapy_DNA_glyco"/>
    <property type="match status" value="1"/>
</dbReference>
<evidence type="ECO:0000313" key="18">
    <source>
        <dbReference type="EMBL" id="HGB15450.1"/>
    </source>
</evidence>
<dbReference type="SUPFAM" id="SSF46946">
    <property type="entry name" value="S13-like H2TH domain"/>
    <property type="match status" value="1"/>
</dbReference>
<dbReference type="SUPFAM" id="SSF81624">
    <property type="entry name" value="N-terminal domain of MutM-like DNA repair proteins"/>
    <property type="match status" value="1"/>
</dbReference>
<evidence type="ECO:0000256" key="9">
    <source>
        <dbReference type="ARBA" id="ARBA00023125"/>
    </source>
</evidence>
<feature type="domain" description="Formamidopyrimidine-DNA glycosylase catalytic" evidence="17">
    <location>
        <begin position="2"/>
        <end position="117"/>
    </location>
</feature>
<proteinExistence type="inferred from homology"/>
<evidence type="ECO:0000256" key="2">
    <source>
        <dbReference type="ARBA" id="ARBA00009409"/>
    </source>
</evidence>
<dbReference type="GO" id="GO:0006284">
    <property type="term" value="P:base-excision repair"/>
    <property type="evidence" value="ECO:0007669"/>
    <property type="project" value="InterPro"/>
</dbReference>
<dbReference type="GO" id="GO:0140078">
    <property type="term" value="F:class I DNA-(apurinic or apyrimidinic site) endonuclease activity"/>
    <property type="evidence" value="ECO:0007669"/>
    <property type="project" value="UniProtKB-EC"/>
</dbReference>
<dbReference type="InterPro" id="IPR035937">
    <property type="entry name" value="FPG_N"/>
</dbReference>
<dbReference type="PROSITE" id="PS51066">
    <property type="entry name" value="ZF_FPG_2"/>
    <property type="match status" value="1"/>
</dbReference>
<keyword evidence="4 15" id="KW-0479">Metal-binding</keyword>
<dbReference type="FunFam" id="1.10.8.50:FF:000003">
    <property type="entry name" value="Formamidopyrimidine-DNA glycosylase"/>
    <property type="match status" value="1"/>
</dbReference>
<keyword evidence="8 15" id="KW-0862">Zinc</keyword>
<comment type="caution">
    <text evidence="18">The sequence shown here is derived from an EMBL/GenBank/DDBJ whole genome shotgun (WGS) entry which is preliminary data.</text>
</comment>